<protein>
    <submittedName>
        <fullName evidence="2">Uncharacterized protein</fullName>
    </submittedName>
</protein>
<feature type="region of interest" description="Disordered" evidence="1">
    <location>
        <begin position="35"/>
        <end position="369"/>
    </location>
</feature>
<feature type="region of interest" description="Disordered" evidence="1">
    <location>
        <begin position="390"/>
        <end position="414"/>
    </location>
</feature>
<dbReference type="AlphaFoldDB" id="A0A165RRJ0"/>
<feature type="compositionally biased region" description="Basic and acidic residues" evidence="1">
    <location>
        <begin position="787"/>
        <end position="802"/>
    </location>
</feature>
<dbReference type="Proteomes" id="UP000076761">
    <property type="component" value="Unassembled WGS sequence"/>
</dbReference>
<feature type="region of interest" description="Disordered" evidence="1">
    <location>
        <begin position="430"/>
        <end position="480"/>
    </location>
</feature>
<feature type="compositionally biased region" description="Low complexity" evidence="1">
    <location>
        <begin position="188"/>
        <end position="215"/>
    </location>
</feature>
<keyword evidence="3" id="KW-1185">Reference proteome</keyword>
<feature type="region of interest" description="Disordered" evidence="1">
    <location>
        <begin position="667"/>
        <end position="719"/>
    </location>
</feature>
<evidence type="ECO:0000256" key="1">
    <source>
        <dbReference type="SAM" id="MobiDB-lite"/>
    </source>
</evidence>
<evidence type="ECO:0000313" key="2">
    <source>
        <dbReference type="EMBL" id="KZT24172.1"/>
    </source>
</evidence>
<feature type="compositionally biased region" description="Polar residues" evidence="1">
    <location>
        <begin position="334"/>
        <end position="346"/>
    </location>
</feature>
<evidence type="ECO:0000313" key="3">
    <source>
        <dbReference type="Proteomes" id="UP000076761"/>
    </source>
</evidence>
<feature type="compositionally biased region" description="Low complexity" evidence="1">
    <location>
        <begin position="73"/>
        <end position="85"/>
    </location>
</feature>
<dbReference type="EMBL" id="KV425579">
    <property type="protein sequence ID" value="KZT24172.1"/>
    <property type="molecule type" value="Genomic_DNA"/>
</dbReference>
<feature type="compositionally biased region" description="Polar residues" evidence="1">
    <location>
        <begin position="310"/>
        <end position="325"/>
    </location>
</feature>
<organism evidence="2 3">
    <name type="scientific">Neolentinus lepideus HHB14362 ss-1</name>
    <dbReference type="NCBI Taxonomy" id="1314782"/>
    <lineage>
        <taxon>Eukaryota</taxon>
        <taxon>Fungi</taxon>
        <taxon>Dikarya</taxon>
        <taxon>Basidiomycota</taxon>
        <taxon>Agaricomycotina</taxon>
        <taxon>Agaricomycetes</taxon>
        <taxon>Gloeophyllales</taxon>
        <taxon>Gloeophyllaceae</taxon>
        <taxon>Neolentinus</taxon>
    </lineage>
</organism>
<proteinExistence type="predicted"/>
<sequence>MLARDGGFVETADQLRNWMINRDRDLRERAGPVLYNEESYQDNQGSFDGGDGSARRRLKMKRSVEFALHTLKGSPSHSHSQSGSSTATVTSRERSPSASRPQALGEYTFYPRPSSDFAAPANTSERRPSLPHIYDTAPSAPRKSSTSTKLCDRRPQSAGNGAEPSPRRKLGSKYSLLSLFKKANPDGSPSESSSPPSESSSPPSSAQPAPITTSSLPTARSFSDKSPSPVDGPSYSNRFRSRYGSESTASSRMPAHVATAFEFDTASSRSRTRSGSGTSSRRNEGQGNPREGSAPSSRPGPGILKGHLRTVSSQSAQDMSGSVNGRSLRFDPNASMSLPGQRNQSPRPAAIRGNPSASPGRDSNLREYDSAGALWSGTVTASENVISLDSPPSAVESIESESAQGHAVDDDDDEEYGEVIRSGLRFRSSPAMEAKSALPEIATHSTGRSPAPALSPILSAQDMSSSPTETHFPFSLDRLPPGDVDVVAQRPGGLRVSASAGDNRLRGDSVSSMATDTSTNPPSSSSTSGTASAGINTPAIGYNPLPVTTVSLDEEYDPPEVYEKGGRALLLEDIEFGIPTKQPRLPLEIDITAISSHAQAEALVRQAQKEILEMDHVEDDSLGSAPLSAKLAAYGQSLAIERKFKEEQEKAERRARAIAEFESVRKGSLNLERTGPPRSSSRSSTHPTTPPRAQKTRRPHTAGGDESSVDHPRGPLGHARHAQGIMRSTSVHVPGHSPLAQDSEFPNSADIEIVETAATPVEDTALSSMHNITEVRHALWTSQSFDRVRSRTPDPEPERYNLDEDSLTSPIGAPLSRVSTAPCEDTLAGRSVRNRRDNAARIASANKLTRMGFVAPEGYQSSTGYSSANAGNRQRFGGLKSFVQSLKGRA</sequence>
<dbReference type="OrthoDB" id="194358at2759"/>
<gene>
    <name evidence="2" type="ORF">NEOLEDRAFT_444260</name>
</gene>
<accession>A0A165RRJ0</accession>
<dbReference type="InParanoid" id="A0A165RRJ0"/>
<feature type="region of interest" description="Disordered" evidence="1">
    <location>
        <begin position="787"/>
        <end position="818"/>
    </location>
</feature>
<name>A0A165RRJ0_9AGAM</name>
<feature type="compositionally biased region" description="Low complexity" evidence="1">
    <location>
        <begin position="267"/>
        <end position="280"/>
    </location>
</feature>
<feature type="compositionally biased region" description="Polar residues" evidence="1">
    <location>
        <begin position="86"/>
        <end position="100"/>
    </location>
</feature>
<feature type="compositionally biased region" description="Low complexity" evidence="1">
    <location>
        <begin position="517"/>
        <end position="537"/>
    </location>
</feature>
<feature type="compositionally biased region" description="Polar residues" evidence="1">
    <location>
        <begin position="216"/>
        <end position="226"/>
    </location>
</feature>
<feature type="compositionally biased region" description="Low complexity" evidence="1">
    <location>
        <begin position="673"/>
        <end position="687"/>
    </location>
</feature>
<reference evidence="2 3" key="1">
    <citation type="journal article" date="2016" name="Mol. Biol. Evol.">
        <title>Comparative Genomics of Early-Diverging Mushroom-Forming Fungi Provides Insights into the Origins of Lignocellulose Decay Capabilities.</title>
        <authorList>
            <person name="Nagy L.G."/>
            <person name="Riley R."/>
            <person name="Tritt A."/>
            <person name="Adam C."/>
            <person name="Daum C."/>
            <person name="Floudas D."/>
            <person name="Sun H."/>
            <person name="Yadav J.S."/>
            <person name="Pangilinan J."/>
            <person name="Larsson K.H."/>
            <person name="Matsuura K."/>
            <person name="Barry K."/>
            <person name="Labutti K."/>
            <person name="Kuo R."/>
            <person name="Ohm R.A."/>
            <person name="Bhattacharya S.S."/>
            <person name="Shirouzu T."/>
            <person name="Yoshinaga Y."/>
            <person name="Martin F.M."/>
            <person name="Grigoriev I.V."/>
            <person name="Hibbett D.S."/>
        </authorList>
    </citation>
    <scope>NUCLEOTIDE SEQUENCE [LARGE SCALE GENOMIC DNA]</scope>
    <source>
        <strain evidence="2 3">HHB14362 ss-1</strain>
    </source>
</reference>
<feature type="compositionally biased region" description="Polar residues" evidence="1">
    <location>
        <begin position="234"/>
        <end position="251"/>
    </location>
</feature>
<dbReference type="STRING" id="1314782.A0A165RRJ0"/>
<feature type="region of interest" description="Disordered" evidence="1">
    <location>
        <begin position="493"/>
        <end position="537"/>
    </location>
</feature>